<dbReference type="FunFam" id="1.20.1280.50:FF:000060">
    <property type="entry name" value="F-box only protein 13"/>
    <property type="match status" value="1"/>
</dbReference>
<dbReference type="Gene3D" id="1.20.1280.50">
    <property type="match status" value="1"/>
</dbReference>
<feature type="compositionally biased region" description="Polar residues" evidence="1">
    <location>
        <begin position="36"/>
        <end position="49"/>
    </location>
</feature>
<sequence>MERRAKVEKLKIIRAYVCSLARSLEGKLKSLKSSSMATRSESLKRSSGSVVLDSDNEDMLFTPNFWPKKHSWNRKSPENEDFLHLNGFPLDDLNEDLLERVLSWLPTSSFFRHTSVSKRWKSAAASVSFKLAYT</sequence>
<reference evidence="3 4" key="1">
    <citation type="journal article" date="2015" name="Sci. Rep.">
        <title>The power of single molecule real-time sequencing technology in the de novo assembly of a eukaryotic genome.</title>
        <authorList>
            <person name="Sakai H."/>
            <person name="Naito K."/>
            <person name="Ogiso-Tanaka E."/>
            <person name="Takahashi Y."/>
            <person name="Iseki K."/>
            <person name="Muto C."/>
            <person name="Satou K."/>
            <person name="Teruya K."/>
            <person name="Shiroma A."/>
            <person name="Shimoji M."/>
            <person name="Hirano T."/>
            <person name="Itoh T."/>
            <person name="Kaga A."/>
            <person name="Tomooka N."/>
        </authorList>
    </citation>
    <scope>NUCLEOTIDE SEQUENCE [LARGE SCALE GENOMIC DNA]</scope>
    <source>
        <strain evidence="4">cv. Shumari</strain>
    </source>
</reference>
<feature type="region of interest" description="Disordered" evidence="1">
    <location>
        <begin position="31"/>
        <end position="50"/>
    </location>
</feature>
<feature type="domain" description="F-box" evidence="2">
    <location>
        <begin position="87"/>
        <end position="134"/>
    </location>
</feature>
<dbReference type="EMBL" id="AP015043">
    <property type="protein sequence ID" value="BAT99017.1"/>
    <property type="molecule type" value="Genomic_DNA"/>
</dbReference>
<dbReference type="Proteomes" id="UP000291084">
    <property type="component" value="Chromosome 10"/>
</dbReference>
<dbReference type="SUPFAM" id="SSF81383">
    <property type="entry name" value="F-box domain"/>
    <property type="match status" value="1"/>
</dbReference>
<dbReference type="AlphaFoldDB" id="A0A0S3T1H3"/>
<proteinExistence type="predicted"/>
<evidence type="ECO:0000313" key="4">
    <source>
        <dbReference type="Proteomes" id="UP000291084"/>
    </source>
</evidence>
<evidence type="ECO:0000259" key="2">
    <source>
        <dbReference type="PROSITE" id="PS50181"/>
    </source>
</evidence>
<dbReference type="PROSITE" id="PS50181">
    <property type="entry name" value="FBOX"/>
    <property type="match status" value="1"/>
</dbReference>
<dbReference type="Pfam" id="PF00646">
    <property type="entry name" value="F-box"/>
    <property type="match status" value="1"/>
</dbReference>
<name>A0A0S3T1H3_PHAAN</name>
<dbReference type="InterPro" id="IPR036047">
    <property type="entry name" value="F-box-like_dom_sf"/>
</dbReference>
<organism evidence="3 4">
    <name type="scientific">Vigna angularis var. angularis</name>
    <dbReference type="NCBI Taxonomy" id="157739"/>
    <lineage>
        <taxon>Eukaryota</taxon>
        <taxon>Viridiplantae</taxon>
        <taxon>Streptophyta</taxon>
        <taxon>Embryophyta</taxon>
        <taxon>Tracheophyta</taxon>
        <taxon>Spermatophyta</taxon>
        <taxon>Magnoliopsida</taxon>
        <taxon>eudicotyledons</taxon>
        <taxon>Gunneridae</taxon>
        <taxon>Pentapetalae</taxon>
        <taxon>rosids</taxon>
        <taxon>fabids</taxon>
        <taxon>Fabales</taxon>
        <taxon>Fabaceae</taxon>
        <taxon>Papilionoideae</taxon>
        <taxon>50 kb inversion clade</taxon>
        <taxon>NPAAA clade</taxon>
        <taxon>indigoferoid/millettioid clade</taxon>
        <taxon>Phaseoleae</taxon>
        <taxon>Vigna</taxon>
    </lineage>
</organism>
<gene>
    <name evidence="3" type="primary">Vigan.10G039000</name>
    <name evidence="3" type="ORF">VIGAN_10039000</name>
</gene>
<evidence type="ECO:0000313" key="3">
    <source>
        <dbReference type="EMBL" id="BAT99017.1"/>
    </source>
</evidence>
<accession>A0A0S3T1H3</accession>
<dbReference type="InterPro" id="IPR001810">
    <property type="entry name" value="F-box_dom"/>
</dbReference>
<protein>
    <recommendedName>
        <fullName evidence="2">F-box domain-containing protein</fullName>
    </recommendedName>
</protein>
<evidence type="ECO:0000256" key="1">
    <source>
        <dbReference type="SAM" id="MobiDB-lite"/>
    </source>
</evidence>
<keyword evidence="4" id="KW-1185">Reference proteome</keyword>